<dbReference type="InterPro" id="IPR018733">
    <property type="entry name" value="DUF2274"/>
</dbReference>
<keyword evidence="2" id="KW-1185">Reference proteome</keyword>
<evidence type="ECO:0000313" key="2">
    <source>
        <dbReference type="Proteomes" id="UP000002531"/>
    </source>
</evidence>
<dbReference type="Proteomes" id="UP000002531">
    <property type="component" value="Chromosome"/>
</dbReference>
<sequence length="78" mass="8513">MTKLRLSALPDDKAVKMTVELPAAVHRDLVAYAEILARTSGDAVPPDPAKLVAPMLQRFMATDKAFRKARAQLPSSRP</sequence>
<organism evidence="1 2">
    <name type="scientific">Nitrobacter winogradskyi (strain ATCC 25391 / DSM 10237 / CIP 104748 / NCIMB 11846 / Nb-255)</name>
    <dbReference type="NCBI Taxonomy" id="323098"/>
    <lineage>
        <taxon>Bacteria</taxon>
        <taxon>Pseudomonadati</taxon>
        <taxon>Pseudomonadota</taxon>
        <taxon>Alphaproteobacteria</taxon>
        <taxon>Hyphomicrobiales</taxon>
        <taxon>Nitrobacteraceae</taxon>
        <taxon>Nitrobacter</taxon>
    </lineage>
</organism>
<reference evidence="1 2" key="1">
    <citation type="journal article" date="2006" name="Appl. Environ. Microbiol.">
        <title>Genome sequence of the chemolithoautotrophic nitrite-oxidizing bacterium Nitrobacter winogradskyi Nb-255.</title>
        <authorList>
            <person name="Starkenburg S.R."/>
            <person name="Chain P.S."/>
            <person name="Sayavedra-Soto L.A."/>
            <person name="Hauser L."/>
            <person name="Land M.L."/>
            <person name="Larimer F.W."/>
            <person name="Malfatti S.A."/>
            <person name="Klotz M.G."/>
            <person name="Bottomley P.J."/>
            <person name="Arp D.J."/>
            <person name="Hickey W.J."/>
        </authorList>
    </citation>
    <scope>NUCLEOTIDE SEQUENCE [LARGE SCALE GENOMIC DNA]</scope>
    <source>
        <strain evidence="2">ATCC 25391 / DSM 10237 / CIP 104748 / NCIMB 11846 / Nb-255</strain>
    </source>
</reference>
<dbReference type="KEGG" id="nwi:Nwi_2090"/>
<name>Q3SQU4_NITWN</name>
<dbReference type="RefSeq" id="WP_011315325.1">
    <property type="nucleotide sequence ID" value="NC_007406.1"/>
</dbReference>
<evidence type="ECO:0008006" key="3">
    <source>
        <dbReference type="Google" id="ProtNLM"/>
    </source>
</evidence>
<dbReference type="OrthoDB" id="9803810at2"/>
<proteinExistence type="predicted"/>
<protein>
    <recommendedName>
        <fullName evidence="3">DUF2274 domain-containing protein</fullName>
    </recommendedName>
</protein>
<dbReference type="HOGENOM" id="CLU_179036_1_1_5"/>
<dbReference type="Pfam" id="PF10038">
    <property type="entry name" value="DUF2274"/>
    <property type="match status" value="1"/>
</dbReference>
<dbReference type="STRING" id="323098.Nwi_2090"/>
<accession>Q3SQU4</accession>
<evidence type="ECO:0000313" key="1">
    <source>
        <dbReference type="EMBL" id="ABA05347.1"/>
    </source>
</evidence>
<dbReference type="AlphaFoldDB" id="Q3SQU4"/>
<dbReference type="EMBL" id="CP000115">
    <property type="protein sequence ID" value="ABA05347.1"/>
    <property type="molecule type" value="Genomic_DNA"/>
</dbReference>
<gene>
    <name evidence="1" type="ordered locus">Nwi_2090</name>
</gene>
<dbReference type="eggNOG" id="COG5639">
    <property type="taxonomic scope" value="Bacteria"/>
</dbReference>